<evidence type="ECO:0000313" key="2">
    <source>
        <dbReference type="Proteomes" id="UP000287470"/>
    </source>
</evidence>
<dbReference type="EMBL" id="QXGK01000006">
    <property type="protein sequence ID" value="RSX57274.1"/>
    <property type="molecule type" value="Genomic_DNA"/>
</dbReference>
<accession>A0A430FUY3</accession>
<comment type="caution">
    <text evidence="1">The sequence shown here is derived from an EMBL/GenBank/DDBJ whole genome shotgun (WGS) entry which is preliminary data.</text>
</comment>
<reference evidence="1 2" key="1">
    <citation type="submission" date="2018-09" db="EMBL/GenBank/DDBJ databases">
        <title>Characterization of the phylogenetic diversity of five novel species belonging to the genus Bifidobacterium.</title>
        <authorList>
            <person name="Lugli G.A."/>
            <person name="Duranti S."/>
            <person name="Milani C."/>
        </authorList>
    </citation>
    <scope>NUCLEOTIDE SEQUENCE [LARGE SCALE GENOMIC DNA]</scope>
    <source>
        <strain evidence="1 2">2033B</strain>
    </source>
</reference>
<proteinExistence type="predicted"/>
<gene>
    <name evidence="1" type="ORF">D2E24_0867</name>
</gene>
<name>A0A430FUY3_9BIFI</name>
<dbReference type="AlphaFoldDB" id="A0A430FUY3"/>
<evidence type="ECO:0000313" key="1">
    <source>
        <dbReference type="EMBL" id="RSX57274.1"/>
    </source>
</evidence>
<dbReference type="Proteomes" id="UP000287470">
    <property type="component" value="Unassembled WGS sequence"/>
</dbReference>
<sequence>MTVSTIRKEYEPARMEVVRFSACDVVCTSGGDPGDNDVSFCEISPESC</sequence>
<protein>
    <submittedName>
        <fullName evidence="1">Uncharacterized protein</fullName>
    </submittedName>
</protein>
<keyword evidence="2" id="KW-1185">Reference proteome</keyword>
<dbReference type="RefSeq" id="WP_164521004.1">
    <property type="nucleotide sequence ID" value="NZ_QXGK01000006.1"/>
</dbReference>
<organism evidence="1 2">
    <name type="scientific">Bifidobacterium samirii</name>
    <dbReference type="NCBI Taxonomy" id="2306974"/>
    <lineage>
        <taxon>Bacteria</taxon>
        <taxon>Bacillati</taxon>
        <taxon>Actinomycetota</taxon>
        <taxon>Actinomycetes</taxon>
        <taxon>Bifidobacteriales</taxon>
        <taxon>Bifidobacteriaceae</taxon>
        <taxon>Bifidobacterium</taxon>
    </lineage>
</organism>